<dbReference type="SUPFAM" id="SSF53150">
    <property type="entry name" value="DNA repair protein MutS, domain II"/>
    <property type="match status" value="1"/>
</dbReference>
<proteinExistence type="inferred from homology"/>
<dbReference type="OrthoDB" id="10252754at2759"/>
<dbReference type="FunFam" id="3.40.1170.10:FF:000002">
    <property type="entry name" value="DNA mismatch repair protein"/>
    <property type="match status" value="1"/>
</dbReference>
<dbReference type="SUPFAM" id="SSF52540">
    <property type="entry name" value="P-loop containing nucleoside triphosphate hydrolases"/>
    <property type="match status" value="1"/>
</dbReference>
<protein>
    <submittedName>
        <fullName evidence="9">DNA mismatch repair protein MSH7 isoform X1</fullName>
    </submittedName>
</protein>
<dbReference type="Pfam" id="PF00488">
    <property type="entry name" value="MutS_V"/>
    <property type="match status" value="1"/>
</dbReference>
<dbReference type="InterPro" id="IPR045076">
    <property type="entry name" value="MutS"/>
</dbReference>
<accession>A0A6P5FQX2</accession>
<keyword evidence="2" id="KW-0547">Nucleotide-binding</keyword>
<dbReference type="InterPro" id="IPR007695">
    <property type="entry name" value="DNA_mismatch_repair_MutS-lik_N"/>
</dbReference>
<dbReference type="Gene3D" id="1.10.1420.10">
    <property type="match status" value="1"/>
</dbReference>
<dbReference type="Gene3D" id="3.30.420.110">
    <property type="entry name" value="MutS, connector domain"/>
    <property type="match status" value="1"/>
</dbReference>
<dbReference type="RefSeq" id="XP_020098077.1">
    <property type="nucleotide sequence ID" value="XM_020242488.1"/>
</dbReference>
<sequence>MQRQRSILSFLRRPSSETERSHGGASPNPDPIHRRNPPPVDSVAEKPLRDAFPEIRGTDTPPEKLRRPFFPANNGGGGGARPISSIMQKFARGNRSESSIKGNKEASGSLNFDTRPLGESSECVKTETPLTERSKTFITVSSTDFNGEGPLQFDLDADNLGPETPAMRPRVPRFKRVQEDCLDMNNKQGSPSLCSSKRAKSLHDSLIEKKAQSEASESVSSKFEWLNPSRIRDANGRRADDPFYDKRTLYIPPDALKKMSASQKQYWSEKCKYMDVVLFFKVGKFYELYELDAEIGQKELDWKMTISGVGKCRQVGISEAGIDEAVQKLIARGYKVGRIEQLETSDQAKARGPNSVIQRKLVHVSTPSTLVDGSVGPDAVHLLALKEGNRVSEKGSTEYGFAFLDHASLKFWVGSIFDDDSCAAIGALLMQVSPREVIYESSGLSKETHMALTKYASAGSVKMQLTPLPSADFLEAAEVRKLIHTKGYFRALSDSWFSALDSLGNHDLVMSALGGLVGHLSRLMLDDALRNGELSPYHIYKSCLRMDGQTLVNLEIFHNNIDGGLSGTLYKHLDHCITASGKRLLRRWICHPLKDIDDINDRLNIVEGFIKNSGLVSIVVQHLRRIPDLERLLGRVKSTVGSSSALLLPLIGDRVLKQRVKTFGSLVKGLRIGIDLLNILQKEDHEILSLSKVVNLQTLSSLCELVHQFEVALDDDFPQYQDHVVKDSDADTLAVLVDLFIGKATEWSKVIDVLNCMDVLQSFASTTISSHCSMSRPIFLCSNSYSMKSNQEDKGPILRMKGLWHPYAIAECENGLVPNDISLGEDSTGQNLSALLLTGPNMGGKSTLMRATCLSVILAQLGCYVPCESCVLSPADIIFTRLGATDRIMSGESTFFVECAETASVLRNATRDSLVLLDELGRGTSTFDGYAIAYAVFRHLVERVCCRLLFATHYHPLTKEFASHPHVSLQHMAYTFMPKNGSSFNGDRELIFLYRLAHGACSESYGLQVAQMAGIPKIIVEAASKSGQNMRLKISDNFKSSEGRSEFSTLHEEWLKTLLGVSGINEACWDEDASDTLLCLWHELKSQYRSVK</sequence>
<dbReference type="Pfam" id="PF05192">
    <property type="entry name" value="MutS_III"/>
    <property type="match status" value="1"/>
</dbReference>
<evidence type="ECO:0000256" key="3">
    <source>
        <dbReference type="ARBA" id="ARBA00022763"/>
    </source>
</evidence>
<dbReference type="GO" id="GO:0006298">
    <property type="term" value="P:mismatch repair"/>
    <property type="evidence" value="ECO:0007669"/>
    <property type="project" value="InterPro"/>
</dbReference>
<evidence type="ECO:0000256" key="6">
    <source>
        <dbReference type="SAM" id="MobiDB-lite"/>
    </source>
</evidence>
<dbReference type="GO" id="GO:0140664">
    <property type="term" value="F:ATP-dependent DNA damage sensor activity"/>
    <property type="evidence" value="ECO:0007669"/>
    <property type="project" value="InterPro"/>
</dbReference>
<dbReference type="AlphaFoldDB" id="A0A6P5FQX2"/>
<evidence type="ECO:0000313" key="8">
    <source>
        <dbReference type="Proteomes" id="UP000515123"/>
    </source>
</evidence>
<dbReference type="Gene3D" id="3.40.1170.10">
    <property type="entry name" value="DNA repair protein MutS, domain I"/>
    <property type="match status" value="1"/>
</dbReference>
<dbReference type="SUPFAM" id="SSF48334">
    <property type="entry name" value="DNA repair protein MutS, domain III"/>
    <property type="match status" value="1"/>
</dbReference>
<evidence type="ECO:0000256" key="4">
    <source>
        <dbReference type="ARBA" id="ARBA00022840"/>
    </source>
</evidence>
<dbReference type="PANTHER" id="PTHR11361">
    <property type="entry name" value="DNA MISMATCH REPAIR PROTEIN MUTS FAMILY MEMBER"/>
    <property type="match status" value="1"/>
</dbReference>
<dbReference type="PROSITE" id="PS00486">
    <property type="entry name" value="DNA_MISMATCH_REPAIR_2"/>
    <property type="match status" value="1"/>
</dbReference>
<dbReference type="Pfam" id="PF01624">
    <property type="entry name" value="MutS_I"/>
    <property type="match status" value="1"/>
</dbReference>
<dbReference type="Gene3D" id="3.40.50.300">
    <property type="entry name" value="P-loop containing nucleotide triphosphate hydrolases"/>
    <property type="match status" value="1"/>
</dbReference>
<dbReference type="FunFam" id="3.40.50.300:FF:001335">
    <property type="entry name" value="DNA mismatch repair protein"/>
    <property type="match status" value="1"/>
</dbReference>
<dbReference type="InterPro" id="IPR000432">
    <property type="entry name" value="DNA_mismatch_repair_MutS_C"/>
</dbReference>
<dbReference type="SMART" id="SM00534">
    <property type="entry name" value="MUTSac"/>
    <property type="match status" value="1"/>
</dbReference>
<dbReference type="PANTHER" id="PTHR11361:SF148">
    <property type="entry name" value="DNA MISMATCH REPAIR PROTEIN MSH6"/>
    <property type="match status" value="1"/>
</dbReference>
<evidence type="ECO:0000256" key="5">
    <source>
        <dbReference type="ARBA" id="ARBA00023125"/>
    </source>
</evidence>
<name>A0A6P5FQX2_ANACO</name>
<keyword evidence="5" id="KW-0238">DNA-binding</keyword>
<dbReference type="InterPro" id="IPR036187">
    <property type="entry name" value="DNA_mismatch_repair_MutS_sf"/>
</dbReference>
<feature type="compositionally biased region" description="Basic and acidic residues" evidence="6">
    <location>
        <begin position="43"/>
        <end position="66"/>
    </location>
</feature>
<evidence type="ECO:0000313" key="9">
    <source>
        <dbReference type="RefSeq" id="XP_020098077.1"/>
    </source>
</evidence>
<reference evidence="9" key="2">
    <citation type="submission" date="2025-08" db="UniProtKB">
        <authorList>
            <consortium name="RefSeq"/>
        </authorList>
    </citation>
    <scope>IDENTIFICATION</scope>
    <source>
        <tissue evidence="9">Leaf</tissue>
    </source>
</reference>
<dbReference type="InterPro" id="IPR007696">
    <property type="entry name" value="DNA_mismatch_repair_MutS_core"/>
</dbReference>
<evidence type="ECO:0000256" key="2">
    <source>
        <dbReference type="ARBA" id="ARBA00022741"/>
    </source>
</evidence>
<dbReference type="SUPFAM" id="SSF55271">
    <property type="entry name" value="DNA repair protein MutS, domain I"/>
    <property type="match status" value="1"/>
</dbReference>
<gene>
    <name evidence="9" type="primary">LOC109716885</name>
</gene>
<dbReference type="GO" id="GO:0030983">
    <property type="term" value="F:mismatched DNA binding"/>
    <property type="evidence" value="ECO:0007669"/>
    <property type="project" value="InterPro"/>
</dbReference>
<feature type="domain" description="DNA mismatch repair proteins mutS family" evidence="7">
    <location>
        <begin position="913"/>
        <end position="929"/>
    </location>
</feature>
<dbReference type="GO" id="GO:0032301">
    <property type="term" value="C:MutSalpha complex"/>
    <property type="evidence" value="ECO:0007669"/>
    <property type="project" value="TreeGrafter"/>
</dbReference>
<dbReference type="SMART" id="SM00533">
    <property type="entry name" value="MUTSd"/>
    <property type="match status" value="1"/>
</dbReference>
<reference evidence="8" key="1">
    <citation type="journal article" date="2015" name="Nat. Genet.">
        <title>The pineapple genome and the evolution of CAM photosynthesis.</title>
        <authorList>
            <person name="Ming R."/>
            <person name="VanBuren R."/>
            <person name="Wai C.M."/>
            <person name="Tang H."/>
            <person name="Schatz M.C."/>
            <person name="Bowers J.E."/>
            <person name="Lyons E."/>
            <person name="Wang M.L."/>
            <person name="Chen J."/>
            <person name="Biggers E."/>
            <person name="Zhang J."/>
            <person name="Huang L."/>
            <person name="Zhang L."/>
            <person name="Miao W."/>
            <person name="Zhang J."/>
            <person name="Ye Z."/>
            <person name="Miao C."/>
            <person name="Lin Z."/>
            <person name="Wang H."/>
            <person name="Zhou H."/>
            <person name="Yim W.C."/>
            <person name="Priest H.D."/>
            <person name="Zheng C."/>
            <person name="Woodhouse M."/>
            <person name="Edger P.P."/>
            <person name="Guyot R."/>
            <person name="Guo H.B."/>
            <person name="Guo H."/>
            <person name="Zheng G."/>
            <person name="Singh R."/>
            <person name="Sharma A."/>
            <person name="Min X."/>
            <person name="Zheng Y."/>
            <person name="Lee H."/>
            <person name="Gurtowski J."/>
            <person name="Sedlazeck F.J."/>
            <person name="Harkess A."/>
            <person name="McKain M.R."/>
            <person name="Liao Z."/>
            <person name="Fang J."/>
            <person name="Liu J."/>
            <person name="Zhang X."/>
            <person name="Zhang Q."/>
            <person name="Hu W."/>
            <person name="Qin Y."/>
            <person name="Wang K."/>
            <person name="Chen L.Y."/>
            <person name="Shirley N."/>
            <person name="Lin Y.R."/>
            <person name="Liu L.Y."/>
            <person name="Hernandez A.G."/>
            <person name="Wright C.L."/>
            <person name="Bulone V."/>
            <person name="Tuskan G.A."/>
            <person name="Heath K."/>
            <person name="Zee F."/>
            <person name="Moore P.H."/>
            <person name="Sunkar R."/>
            <person name="Leebens-Mack J.H."/>
            <person name="Mockler T."/>
            <person name="Bennetzen J.L."/>
            <person name="Freeling M."/>
            <person name="Sankoff D."/>
            <person name="Paterson A.H."/>
            <person name="Zhu X."/>
            <person name="Yang X."/>
            <person name="Smith J.A."/>
            <person name="Cushman J.C."/>
            <person name="Paull R.E."/>
            <person name="Yu Q."/>
        </authorList>
    </citation>
    <scope>NUCLEOTIDE SEQUENCE [LARGE SCALE GENOMIC DNA]</scope>
    <source>
        <strain evidence="8">cv. F153</strain>
    </source>
</reference>
<organism evidence="8 9">
    <name type="scientific">Ananas comosus</name>
    <name type="common">Pineapple</name>
    <name type="synonym">Ananas ananas</name>
    <dbReference type="NCBI Taxonomy" id="4615"/>
    <lineage>
        <taxon>Eukaryota</taxon>
        <taxon>Viridiplantae</taxon>
        <taxon>Streptophyta</taxon>
        <taxon>Embryophyta</taxon>
        <taxon>Tracheophyta</taxon>
        <taxon>Spermatophyta</taxon>
        <taxon>Magnoliopsida</taxon>
        <taxon>Liliopsida</taxon>
        <taxon>Poales</taxon>
        <taxon>Bromeliaceae</taxon>
        <taxon>Bromelioideae</taxon>
        <taxon>Ananas</taxon>
    </lineage>
</organism>
<keyword evidence="4" id="KW-0067">ATP-binding</keyword>
<dbReference type="InterPro" id="IPR007860">
    <property type="entry name" value="DNA_mmatch_repair_MutS_con_dom"/>
</dbReference>
<keyword evidence="3" id="KW-0227">DNA damage</keyword>
<evidence type="ECO:0000256" key="1">
    <source>
        <dbReference type="ARBA" id="ARBA00006271"/>
    </source>
</evidence>
<feature type="compositionally biased region" description="Polar residues" evidence="6">
    <location>
        <begin position="96"/>
        <end position="112"/>
    </location>
</feature>
<dbReference type="GeneID" id="109716885"/>
<dbReference type="GO" id="GO:0005524">
    <property type="term" value="F:ATP binding"/>
    <property type="evidence" value="ECO:0007669"/>
    <property type="project" value="UniProtKB-KW"/>
</dbReference>
<evidence type="ECO:0000259" key="7">
    <source>
        <dbReference type="PROSITE" id="PS00486"/>
    </source>
</evidence>
<comment type="similarity">
    <text evidence="1">Belongs to the DNA mismatch repair MutS family.</text>
</comment>
<keyword evidence="8" id="KW-1185">Reference proteome</keyword>
<dbReference type="InterPro" id="IPR016151">
    <property type="entry name" value="DNA_mismatch_repair_MutS_N"/>
</dbReference>
<dbReference type="Proteomes" id="UP000515123">
    <property type="component" value="Linkage group 10"/>
</dbReference>
<feature type="region of interest" description="Disordered" evidence="6">
    <location>
        <begin position="1"/>
        <end position="121"/>
    </location>
</feature>
<dbReference type="InterPro" id="IPR027417">
    <property type="entry name" value="P-loop_NTPase"/>
</dbReference>
<dbReference type="InterPro" id="IPR036678">
    <property type="entry name" value="MutS_con_dom_sf"/>
</dbReference>
<dbReference type="Pfam" id="PF05188">
    <property type="entry name" value="MutS_II"/>
    <property type="match status" value="1"/>
</dbReference>